<reference evidence="1" key="1">
    <citation type="submission" date="2020-02" db="EMBL/GenBank/DDBJ databases">
        <title>Genome sequencing of the panga catfish, Pangasius djambal.</title>
        <authorList>
            <person name="Wen M."/>
            <person name="Zahm M."/>
            <person name="Roques C."/>
            <person name="Cabau C."/>
            <person name="Klopp C."/>
            <person name="Donnadieu C."/>
            <person name="Jouanno E."/>
            <person name="Avarre J.-C."/>
            <person name="Campet M."/>
            <person name="Ha T."/>
            <person name="Dugue R."/>
            <person name="Lampietro C."/>
            <person name="Louis A."/>
            <person name="Herpin A."/>
            <person name="Echchiki A."/>
            <person name="Berthelot C."/>
            <person name="Parey E."/>
            <person name="Roest-Crollius H."/>
            <person name="Braasch I."/>
            <person name="Postlethwait J.H."/>
            <person name="Bobe J."/>
            <person name="Montfort J."/>
            <person name="Bouchez O."/>
            <person name="Begum T."/>
            <person name="Schartl M."/>
            <person name="Gustiano R."/>
            <person name="Guiguen Y."/>
        </authorList>
    </citation>
    <scope>NUCLEOTIDE SEQUENCE</scope>
    <source>
        <strain evidence="1">Pdj_M5554</strain>
    </source>
</reference>
<name>A0ACC5ZLE0_9TELE</name>
<comment type="caution">
    <text evidence="1">The sequence shown here is derived from an EMBL/GenBank/DDBJ whole genome shotgun (WGS) entry which is preliminary data.</text>
</comment>
<accession>A0ACC5ZLE0</accession>
<keyword evidence="2" id="KW-1185">Reference proteome</keyword>
<gene>
    <name evidence="1" type="ORF">PDJAM_G00164410</name>
</gene>
<dbReference type="EMBL" id="CM041001">
    <property type="protein sequence ID" value="MCJ8748402.1"/>
    <property type="molecule type" value="Genomic_DNA"/>
</dbReference>
<dbReference type="Proteomes" id="UP000830395">
    <property type="component" value="Chromosome 27"/>
</dbReference>
<organism evidence="1 2">
    <name type="scientific">Pangasius djambal</name>
    <dbReference type="NCBI Taxonomy" id="1691987"/>
    <lineage>
        <taxon>Eukaryota</taxon>
        <taxon>Metazoa</taxon>
        <taxon>Chordata</taxon>
        <taxon>Craniata</taxon>
        <taxon>Vertebrata</taxon>
        <taxon>Euteleostomi</taxon>
        <taxon>Actinopterygii</taxon>
        <taxon>Neopterygii</taxon>
        <taxon>Teleostei</taxon>
        <taxon>Ostariophysi</taxon>
        <taxon>Siluriformes</taxon>
        <taxon>Pangasiidae</taxon>
        <taxon>Pangasius</taxon>
    </lineage>
</organism>
<proteinExistence type="predicted"/>
<sequence length="548" mass="60627">MGDDTPEREMKDFQFRQMKKIRVFDSPDDLPRERSSLLAISNKFGLTFVGQGRALKVFATDDIIAAARVSGNTNEIVEGVKCQTLTLDLPMHHLALSSDELTLSVCGAGEESALTLDFYDVRTFFNTNRQDKRPFASFRAGSEPDALVQDLKWSPVEPFRVAACLSDGSVMVLDVTEKVVAVAQLPASVGVTCVCWSPKGKQIAAGKQDATVVQYTPVLHEKKVIPCPSFYTTDNPVKVLDVLWISTYNFAVVYAAADGSPETPPELVMVSLPKKDEKKEDKFLNFSDIVFGSCTERQHHYFLNHIEDWDLILASSAASIEVSIIAKQEDKVLHEKKVIPCPSFYTTDNPVKVLDVLWISTYNFAVVYAAADGSPETPPELVMVSLPKKDEKKEDKFLNFSDIVFGSCTERQHHYFLNHIEDWDLILASSAASIEVSIIAKQEDKTNWELWLLEDASRAELPVTLSNEDTLPVGVAIDYTSQGEIHISDEKKLPPAPTLLILSTDGVLCPFSLINLNPGVKQLVVSAGGLPQSGERPPLQSKEQPCFL</sequence>
<protein>
    <submittedName>
        <fullName evidence="1">Uncharacterized protein</fullName>
    </submittedName>
</protein>
<evidence type="ECO:0000313" key="2">
    <source>
        <dbReference type="Proteomes" id="UP000830395"/>
    </source>
</evidence>
<evidence type="ECO:0000313" key="1">
    <source>
        <dbReference type="EMBL" id="MCJ8748402.1"/>
    </source>
</evidence>